<dbReference type="Proteomes" id="UP000094444">
    <property type="component" value="Unassembled WGS sequence"/>
</dbReference>
<evidence type="ECO:0000313" key="1">
    <source>
        <dbReference type="EMBL" id="POS79052.1"/>
    </source>
</evidence>
<dbReference type="AlphaFoldDB" id="A0A2P5I975"/>
<name>A0A2P5I975_DIAHE</name>
<organism evidence="1 2">
    <name type="scientific">Diaporthe helianthi</name>
    <dbReference type="NCBI Taxonomy" id="158607"/>
    <lineage>
        <taxon>Eukaryota</taxon>
        <taxon>Fungi</taxon>
        <taxon>Dikarya</taxon>
        <taxon>Ascomycota</taxon>
        <taxon>Pezizomycotina</taxon>
        <taxon>Sordariomycetes</taxon>
        <taxon>Sordariomycetidae</taxon>
        <taxon>Diaporthales</taxon>
        <taxon>Diaporthaceae</taxon>
        <taxon>Diaporthe</taxon>
    </lineage>
</organism>
<gene>
    <name evidence="1" type="ORF">DHEL01_v202566</name>
</gene>
<sequence length="79" mass="8766">MEETDHALMVPIKPVQPVHKKADLGLRDLGFHEAQEFAGELKAVHSNPMPILPFVVMPHIICHRQGNTEEMPSGQSKSS</sequence>
<comment type="caution">
    <text evidence="1">The sequence shown here is derived from an EMBL/GenBank/DDBJ whole genome shotgun (WGS) entry which is preliminary data.</text>
</comment>
<protein>
    <submittedName>
        <fullName evidence="1">Uncharacterized protein</fullName>
    </submittedName>
</protein>
<reference evidence="1" key="1">
    <citation type="submission" date="2017-09" db="EMBL/GenBank/DDBJ databases">
        <title>Polyketide synthases of a Diaporthe helianthi virulent isolate.</title>
        <authorList>
            <person name="Baroncelli R."/>
        </authorList>
    </citation>
    <scope>NUCLEOTIDE SEQUENCE [LARGE SCALE GENOMIC DNA]</scope>
    <source>
        <strain evidence="1">7/96</strain>
    </source>
</reference>
<dbReference type="InParanoid" id="A0A2P5I975"/>
<proteinExistence type="predicted"/>
<evidence type="ECO:0000313" key="2">
    <source>
        <dbReference type="Proteomes" id="UP000094444"/>
    </source>
</evidence>
<dbReference type="EMBL" id="MAVT02000141">
    <property type="protein sequence ID" value="POS79052.1"/>
    <property type="molecule type" value="Genomic_DNA"/>
</dbReference>
<accession>A0A2P5I975</accession>
<keyword evidence="2" id="KW-1185">Reference proteome</keyword>